<reference evidence="2" key="1">
    <citation type="journal article" date="2019" name="Int. J. Syst. Evol. Microbiol.">
        <title>The Global Catalogue of Microorganisms (GCM) 10K type strain sequencing project: providing services to taxonomists for standard genome sequencing and annotation.</title>
        <authorList>
            <consortium name="The Broad Institute Genomics Platform"/>
            <consortium name="The Broad Institute Genome Sequencing Center for Infectious Disease"/>
            <person name="Wu L."/>
            <person name="Ma J."/>
        </authorList>
    </citation>
    <scope>NUCLEOTIDE SEQUENCE [LARGE SCALE GENOMIC DNA]</scope>
    <source>
        <strain evidence="2">KCTC 32141</strain>
    </source>
</reference>
<evidence type="ECO:0000313" key="2">
    <source>
        <dbReference type="Proteomes" id="UP001597533"/>
    </source>
</evidence>
<organism evidence="1 2">
    <name type="scientific">Lacinutrix iliipiscaria</name>
    <dbReference type="NCBI Taxonomy" id="1230532"/>
    <lineage>
        <taxon>Bacteria</taxon>
        <taxon>Pseudomonadati</taxon>
        <taxon>Bacteroidota</taxon>
        <taxon>Flavobacteriia</taxon>
        <taxon>Flavobacteriales</taxon>
        <taxon>Flavobacteriaceae</taxon>
        <taxon>Lacinutrix</taxon>
    </lineage>
</organism>
<dbReference type="EMBL" id="JBHUOV010000017">
    <property type="protein sequence ID" value="MFD2824805.1"/>
    <property type="molecule type" value="Genomic_DNA"/>
</dbReference>
<gene>
    <name evidence="1" type="ORF">ACFS5M_14070</name>
</gene>
<dbReference type="RefSeq" id="WP_183490155.1">
    <property type="nucleotide sequence ID" value="NZ_JBHUOV010000017.1"/>
</dbReference>
<comment type="caution">
    <text evidence="1">The sequence shown here is derived from an EMBL/GenBank/DDBJ whole genome shotgun (WGS) entry which is preliminary data.</text>
</comment>
<keyword evidence="2" id="KW-1185">Reference proteome</keyword>
<name>A0ABW5WRE3_9FLAO</name>
<dbReference type="Proteomes" id="UP001597533">
    <property type="component" value="Unassembled WGS sequence"/>
</dbReference>
<accession>A0ABW5WRE3</accession>
<proteinExistence type="predicted"/>
<evidence type="ECO:0000313" key="1">
    <source>
        <dbReference type="EMBL" id="MFD2824805.1"/>
    </source>
</evidence>
<protein>
    <submittedName>
        <fullName evidence="1">Uncharacterized protein</fullName>
    </submittedName>
</protein>
<sequence length="74" mass="8718">MTTQANNKNKSNSFKISEQVKSILHNRGLSKVFNYNDYNYFKELCKSAFNKAQAIADKFTEEHEQESELNEYIF</sequence>